<dbReference type="RefSeq" id="WP_187563699.1">
    <property type="nucleotide sequence ID" value="NZ_JACGWS010000013.1"/>
</dbReference>
<feature type="transmembrane region" description="Helical" evidence="1">
    <location>
        <begin position="7"/>
        <end position="30"/>
    </location>
</feature>
<protein>
    <submittedName>
        <fullName evidence="2">Uncharacterized protein</fullName>
    </submittedName>
</protein>
<comment type="caution">
    <text evidence="2">The sequence shown here is derived from an EMBL/GenBank/DDBJ whole genome shotgun (WGS) entry which is preliminary data.</text>
</comment>
<feature type="transmembrane region" description="Helical" evidence="1">
    <location>
        <begin position="106"/>
        <end position="130"/>
    </location>
</feature>
<keyword evidence="3" id="KW-1185">Reference proteome</keyword>
<reference evidence="2 3" key="1">
    <citation type="submission" date="2020-07" db="EMBL/GenBank/DDBJ databases">
        <title>Description of Kordia aestuariivivens sp. nov., isolated from a tidal flat.</title>
        <authorList>
            <person name="Park S."/>
            <person name="Yoon J.-H."/>
        </authorList>
    </citation>
    <scope>NUCLEOTIDE SEQUENCE [LARGE SCALE GENOMIC DNA]</scope>
    <source>
        <strain evidence="2 3">YSTF-M3</strain>
    </source>
</reference>
<evidence type="ECO:0000313" key="2">
    <source>
        <dbReference type="EMBL" id="MBC8756656.1"/>
    </source>
</evidence>
<sequence>MRVLKLLLTMFTGLLSGVLLVGGAITYFMPTENNKSIVAVFLLGCAGIFSVYFHAKTEELYPFSEFDEPLHELSKKYWALHIAFGLILLILGTLMIILWLNSVSELFILVISIFLFIIGLWTLLDVYFLNKFIVSYKERRARQEGIEDIGDSSTL</sequence>
<feature type="transmembrane region" description="Helical" evidence="1">
    <location>
        <begin position="36"/>
        <end position="55"/>
    </location>
</feature>
<gene>
    <name evidence="2" type="ORF">H2O64_18430</name>
</gene>
<keyword evidence="1" id="KW-0472">Membrane</keyword>
<accession>A0ABR7QDM3</accession>
<feature type="transmembrane region" description="Helical" evidence="1">
    <location>
        <begin position="76"/>
        <end position="100"/>
    </location>
</feature>
<evidence type="ECO:0000313" key="3">
    <source>
        <dbReference type="Proteomes" id="UP000619238"/>
    </source>
</evidence>
<dbReference type="EMBL" id="JACGWS010000013">
    <property type="protein sequence ID" value="MBC8756656.1"/>
    <property type="molecule type" value="Genomic_DNA"/>
</dbReference>
<evidence type="ECO:0000256" key="1">
    <source>
        <dbReference type="SAM" id="Phobius"/>
    </source>
</evidence>
<dbReference type="Proteomes" id="UP000619238">
    <property type="component" value="Unassembled WGS sequence"/>
</dbReference>
<organism evidence="2 3">
    <name type="scientific">Kordia aestuariivivens</name>
    <dbReference type="NCBI Taxonomy" id="2759037"/>
    <lineage>
        <taxon>Bacteria</taxon>
        <taxon>Pseudomonadati</taxon>
        <taxon>Bacteroidota</taxon>
        <taxon>Flavobacteriia</taxon>
        <taxon>Flavobacteriales</taxon>
        <taxon>Flavobacteriaceae</taxon>
        <taxon>Kordia</taxon>
    </lineage>
</organism>
<keyword evidence="1" id="KW-1133">Transmembrane helix</keyword>
<proteinExistence type="predicted"/>
<name>A0ABR7QDM3_9FLAO</name>
<keyword evidence="1" id="KW-0812">Transmembrane</keyword>